<reference evidence="3" key="1">
    <citation type="submission" date="2018-05" db="EMBL/GenBank/DDBJ databases">
        <authorList>
            <person name="Lanie J.A."/>
            <person name="Ng W.-L."/>
            <person name="Kazmierczak K.M."/>
            <person name="Andrzejewski T.M."/>
            <person name="Davidsen T.M."/>
            <person name="Wayne K.J."/>
            <person name="Tettelin H."/>
            <person name="Glass J.I."/>
            <person name="Rusch D."/>
            <person name="Podicherti R."/>
            <person name="Tsui H.-C.T."/>
            <person name="Winkler M.E."/>
        </authorList>
    </citation>
    <scope>NUCLEOTIDE SEQUENCE</scope>
</reference>
<feature type="transmembrane region" description="Helical" evidence="1">
    <location>
        <begin position="20"/>
        <end position="44"/>
    </location>
</feature>
<accession>A0A381QS44</accession>
<evidence type="ECO:0000259" key="2">
    <source>
        <dbReference type="Pfam" id="PF01433"/>
    </source>
</evidence>
<keyword evidence="1" id="KW-0812">Transmembrane</keyword>
<dbReference type="InterPro" id="IPR027268">
    <property type="entry name" value="Peptidase_M4/M1_CTD_sf"/>
</dbReference>
<dbReference type="InterPro" id="IPR014782">
    <property type="entry name" value="Peptidase_M1_dom"/>
</dbReference>
<evidence type="ECO:0000313" key="3">
    <source>
        <dbReference type="EMBL" id="SUZ82185.1"/>
    </source>
</evidence>
<dbReference type="AlphaFoldDB" id="A0A381QS44"/>
<dbReference type="InterPro" id="IPR034015">
    <property type="entry name" value="M1_LTA4H"/>
</dbReference>
<evidence type="ECO:0000256" key="1">
    <source>
        <dbReference type="SAM" id="Phobius"/>
    </source>
</evidence>
<gene>
    <name evidence="3" type="ORF">METZ01_LOCUS35039</name>
</gene>
<keyword evidence="1" id="KW-1133">Transmembrane helix</keyword>
<dbReference type="EMBL" id="UINC01001494">
    <property type="protein sequence ID" value="SUZ82185.1"/>
    <property type="molecule type" value="Genomic_DNA"/>
</dbReference>
<sequence length="677" mass="75870">MVTDLNQMEARDLMSQVLAFGARVLGVSTLVILIAIPSAAAMVVQQDNSSLRPIPAPVVLPQFYERALARGWRSEDGSPGHSYWKQSASYDLDASLDPETGHLEGTARILYANNAPATLPSVFLYLLQNLHKEGSPRSNSEEITGGVTLTSVFADGEELNEGDLEAGPSYRVDGTLLELRPSLPVEEGDTLELEIGWEVTLPQNGSGRMGHSDHEMYFVAYWFPKIAVFDDLRLWDAEPYLGNAEFYDGFADYTVALTVPAGWTVMATGSLENSEEVFSALTLDRLEEAAVSDELVMIAGQAERDAETVTAYPEDGMLTYRFTADSVRDFTWTTSNIQRWDATSALVPDRDEDGEDDRVLIHSFWRPNRAPLWTQQWQYAKQSIEHHSAYTGYSYPWPHMTSVEGADIISGGMEFPMLTLIGPYEGGGAQALFSVTSHELAHMWIPMVVGSNEKRHAWMDEGTTTFLANESLIEFWPGVDHHRVEARGYLYAAQEGLEQSMMRHGDWYEPGPGYGTASYPKPATLMVALRELMGEDTWEAAYRAFISEWAFKHPTPWDFFSTFERFAEQDLDWFWTSFYFDTWKLDHAVGLVQPRTGGGGTVVIEDRGFALFPASVRIRTSGGEELEEFIPVEHWLAGNTQYEIEIPREAGSVVRVEVDPDGYTPDVDRTNNFWPRG</sequence>
<proteinExistence type="predicted"/>
<dbReference type="Pfam" id="PF01433">
    <property type="entry name" value="Peptidase_M1"/>
    <property type="match status" value="1"/>
</dbReference>
<dbReference type="SUPFAM" id="SSF55486">
    <property type="entry name" value="Metalloproteases ('zincins'), catalytic domain"/>
    <property type="match status" value="1"/>
</dbReference>
<keyword evidence="1" id="KW-0472">Membrane</keyword>
<protein>
    <recommendedName>
        <fullName evidence="2">Peptidase M1 membrane alanine aminopeptidase domain-containing protein</fullName>
    </recommendedName>
</protein>
<name>A0A381QS44_9ZZZZ</name>
<organism evidence="3">
    <name type="scientific">marine metagenome</name>
    <dbReference type="NCBI Taxonomy" id="408172"/>
    <lineage>
        <taxon>unclassified sequences</taxon>
        <taxon>metagenomes</taxon>
        <taxon>ecological metagenomes</taxon>
    </lineage>
</organism>
<dbReference type="PANTHER" id="PTHR45726:SF3">
    <property type="entry name" value="LEUKOTRIENE A-4 HYDROLASE"/>
    <property type="match status" value="1"/>
</dbReference>
<dbReference type="GO" id="GO:0008237">
    <property type="term" value="F:metallopeptidase activity"/>
    <property type="evidence" value="ECO:0007669"/>
    <property type="project" value="InterPro"/>
</dbReference>
<dbReference type="Gene3D" id="1.10.390.10">
    <property type="entry name" value="Neutral Protease Domain 2"/>
    <property type="match status" value="1"/>
</dbReference>
<feature type="domain" description="Peptidase M1 membrane alanine aminopeptidase" evidence="2">
    <location>
        <begin position="380"/>
        <end position="578"/>
    </location>
</feature>
<dbReference type="CDD" id="cd09604">
    <property type="entry name" value="M1_APN_like"/>
    <property type="match status" value="1"/>
</dbReference>
<dbReference type="GO" id="GO:0008270">
    <property type="term" value="F:zinc ion binding"/>
    <property type="evidence" value="ECO:0007669"/>
    <property type="project" value="InterPro"/>
</dbReference>
<dbReference type="PANTHER" id="PTHR45726">
    <property type="entry name" value="LEUKOTRIENE A-4 HYDROLASE"/>
    <property type="match status" value="1"/>
</dbReference>